<dbReference type="InterPro" id="IPR058664">
    <property type="entry name" value="ARB_00930-like_C"/>
</dbReference>
<proteinExistence type="inferred from homology"/>
<evidence type="ECO:0000313" key="6">
    <source>
        <dbReference type="Proteomes" id="UP001600888"/>
    </source>
</evidence>
<dbReference type="SUPFAM" id="SSF56601">
    <property type="entry name" value="beta-lactamase/transpeptidase-like"/>
    <property type="match status" value="1"/>
</dbReference>
<evidence type="ECO:0008006" key="7">
    <source>
        <dbReference type="Google" id="ProtNLM"/>
    </source>
</evidence>
<name>A0ABR4EV62_9PEZI</name>
<keyword evidence="6" id="KW-1185">Reference proteome</keyword>
<dbReference type="InterPro" id="IPR051478">
    <property type="entry name" value="Beta-lactamase-like_AB/R"/>
</dbReference>
<dbReference type="EMBL" id="JBAWTH010000025">
    <property type="protein sequence ID" value="KAL2286340.1"/>
    <property type="molecule type" value="Genomic_DNA"/>
</dbReference>
<evidence type="ECO:0000256" key="2">
    <source>
        <dbReference type="SAM" id="SignalP"/>
    </source>
</evidence>
<evidence type="ECO:0000313" key="5">
    <source>
        <dbReference type="EMBL" id="KAL2286340.1"/>
    </source>
</evidence>
<dbReference type="Gene3D" id="3.40.710.10">
    <property type="entry name" value="DD-peptidase/beta-lactamase superfamily"/>
    <property type="match status" value="1"/>
</dbReference>
<keyword evidence="2" id="KW-0732">Signal</keyword>
<dbReference type="PANTHER" id="PTHR22935:SF95">
    <property type="entry name" value="BETA-LACTAMASE-LIKE 1-RELATED"/>
    <property type="match status" value="1"/>
</dbReference>
<accession>A0ABR4EV62</accession>
<organism evidence="5 6">
    <name type="scientific">Diaporthe vaccinii</name>
    <dbReference type="NCBI Taxonomy" id="105482"/>
    <lineage>
        <taxon>Eukaryota</taxon>
        <taxon>Fungi</taxon>
        <taxon>Dikarya</taxon>
        <taxon>Ascomycota</taxon>
        <taxon>Pezizomycotina</taxon>
        <taxon>Sordariomycetes</taxon>
        <taxon>Sordariomycetidae</taxon>
        <taxon>Diaporthales</taxon>
        <taxon>Diaporthaceae</taxon>
        <taxon>Diaporthe</taxon>
        <taxon>Diaporthe eres species complex</taxon>
    </lineage>
</organism>
<feature type="signal peptide" evidence="2">
    <location>
        <begin position="1"/>
        <end position="22"/>
    </location>
</feature>
<dbReference type="PANTHER" id="PTHR22935">
    <property type="entry name" value="PENICILLIN-BINDING PROTEIN"/>
    <property type="match status" value="1"/>
</dbReference>
<evidence type="ECO:0000256" key="1">
    <source>
        <dbReference type="ARBA" id="ARBA00038473"/>
    </source>
</evidence>
<dbReference type="Pfam" id="PF00144">
    <property type="entry name" value="Beta-lactamase"/>
    <property type="match status" value="1"/>
</dbReference>
<feature type="domain" description="Beta-lactamase-like ARB-00930-like C-terminal" evidence="4">
    <location>
        <begin position="401"/>
        <end position="572"/>
    </location>
</feature>
<feature type="domain" description="Beta-lactamase-related" evidence="3">
    <location>
        <begin position="86"/>
        <end position="382"/>
    </location>
</feature>
<dbReference type="Proteomes" id="UP001600888">
    <property type="component" value="Unassembled WGS sequence"/>
</dbReference>
<sequence>MFKLFHRKSLLWLILSLSPVSSELLCRPEGPVVPRPVSLSSSPDFLSAARNLSENFSRALNGTIRAGFPTDNVSFSIAVVSLAQDDPAYLIGSVSKVLSDAILLKSGLSLDDSITKYLPELANSDSPVTWDNISLGALASQLSGVAPNYGFSEFYYMKDYFESFGFPPLNDSDYAPCGVQSLNPGCTREQFLQGMLQVRPVASSMTRPVYSNIAFSLFVFAVEVATGMNYTEQLRHYVTDPLGMISTTASPGVDDQAVISPTQSSWGSDYGDSAPGGGLVSTISDLSTFFHAILSRNETLLPSSTIHSWLKPQSFAGSSHTSVGTPWEIFTPDAGTLTPDHQHTVPIYAKNGAAYGYNAQVAVMDDYGVAVVVLTAGEPQAYRFIYDATLSSIVRAVDEAARAEADERGYTGSFEGPCSDVSGTPEQACFNVTVEQDVDSLKLSVVERNGSDVLDAIQEIWAVTVGQFLPGPGLSGEFRIFPAEVSEIAILDDGTEVIREDWRIWWPIEPTASGDGSDIPGVGFSAQQDCLGWTTADWLYYGNEALDRLVFIREAESGMVVGLEIPYLRTSILNGI</sequence>
<comment type="caution">
    <text evidence="5">The sequence shown here is derived from an EMBL/GenBank/DDBJ whole genome shotgun (WGS) entry which is preliminary data.</text>
</comment>
<dbReference type="InterPro" id="IPR012338">
    <property type="entry name" value="Beta-lactam/transpept-like"/>
</dbReference>
<evidence type="ECO:0000259" key="3">
    <source>
        <dbReference type="Pfam" id="PF00144"/>
    </source>
</evidence>
<dbReference type="Pfam" id="PF26335">
    <property type="entry name" value="ARB_00930_C"/>
    <property type="match status" value="1"/>
</dbReference>
<feature type="chain" id="PRO_5046263679" description="Beta-lactamase-related domain-containing protein" evidence="2">
    <location>
        <begin position="23"/>
        <end position="576"/>
    </location>
</feature>
<reference evidence="5 6" key="1">
    <citation type="submission" date="2024-03" db="EMBL/GenBank/DDBJ databases">
        <title>A high-quality draft genome sequence of Diaporthe vaccinii, a causative agent of upright dieback and viscid rot disease in cranberry plants.</title>
        <authorList>
            <person name="Sarrasin M."/>
            <person name="Lang B.F."/>
            <person name="Burger G."/>
        </authorList>
    </citation>
    <scope>NUCLEOTIDE SEQUENCE [LARGE SCALE GENOMIC DNA]</scope>
    <source>
        <strain evidence="5 6">IS7</strain>
    </source>
</reference>
<protein>
    <recommendedName>
        <fullName evidence="7">Beta-lactamase-related domain-containing protein</fullName>
    </recommendedName>
</protein>
<gene>
    <name evidence="5" type="ORF">FJTKL_07114</name>
</gene>
<comment type="similarity">
    <text evidence="1">Belongs to the beta-lactamase family.</text>
</comment>
<evidence type="ECO:0000259" key="4">
    <source>
        <dbReference type="Pfam" id="PF26335"/>
    </source>
</evidence>
<dbReference type="InterPro" id="IPR001466">
    <property type="entry name" value="Beta-lactam-related"/>
</dbReference>